<keyword evidence="3" id="KW-1185">Reference proteome</keyword>
<dbReference type="AlphaFoldDB" id="A0AAD9JVF3"/>
<name>A0AAD9JVF3_9ANNE</name>
<feature type="compositionally biased region" description="Basic and acidic residues" evidence="1">
    <location>
        <begin position="42"/>
        <end position="54"/>
    </location>
</feature>
<organism evidence="2 3">
    <name type="scientific">Paralvinella palmiformis</name>
    <dbReference type="NCBI Taxonomy" id="53620"/>
    <lineage>
        <taxon>Eukaryota</taxon>
        <taxon>Metazoa</taxon>
        <taxon>Spiralia</taxon>
        <taxon>Lophotrochozoa</taxon>
        <taxon>Annelida</taxon>
        <taxon>Polychaeta</taxon>
        <taxon>Sedentaria</taxon>
        <taxon>Canalipalpata</taxon>
        <taxon>Terebellida</taxon>
        <taxon>Terebelliformia</taxon>
        <taxon>Alvinellidae</taxon>
        <taxon>Paralvinella</taxon>
    </lineage>
</organism>
<accession>A0AAD9JVF3</accession>
<dbReference type="Proteomes" id="UP001208570">
    <property type="component" value="Unassembled WGS sequence"/>
</dbReference>
<sequence>MPPVPETGTSQGKSDVVRMVLPDGSVEARSITQELIPSWILRGDDPNADKHDGGHTQTPQCESCDCRISLDSGSHDTMMRRCNDGYESRSPDSQTDVPDLRIRTRPRSKSLQLDPGDLCHIVSRHSSVESVDIHGPRTPPTCTPPIAGALGYQREVNSDITTKKGGIPWREESRVKRGVKTLDRGFVIKPQSNNRKIISTAKSLQRQKTELDSVHVTTETDIPKLTSILKNIKGKRASSDVREGAENFRCDVKVTFDDDPILIPTSSRTRRRASIATENSLLKSVRSMTSPSPRVCDAYAEVDDVTERVSLLRPGNLPSRRRNSLPPLSGDDDEALCAGARDLQSFSSVFNFPRVSIPEADSADVTVKCDVVHSFTPRKNLVSNNVLSSRYKDIKNRLSHH</sequence>
<evidence type="ECO:0000256" key="1">
    <source>
        <dbReference type="SAM" id="MobiDB-lite"/>
    </source>
</evidence>
<evidence type="ECO:0000313" key="2">
    <source>
        <dbReference type="EMBL" id="KAK2159395.1"/>
    </source>
</evidence>
<gene>
    <name evidence="2" type="ORF">LSH36_154g12017</name>
</gene>
<evidence type="ECO:0000313" key="3">
    <source>
        <dbReference type="Proteomes" id="UP001208570"/>
    </source>
</evidence>
<reference evidence="2" key="1">
    <citation type="journal article" date="2023" name="Mol. Biol. Evol.">
        <title>Third-Generation Sequencing Reveals the Adaptive Role of the Epigenome in Three Deep-Sea Polychaetes.</title>
        <authorList>
            <person name="Perez M."/>
            <person name="Aroh O."/>
            <person name="Sun Y."/>
            <person name="Lan Y."/>
            <person name="Juniper S.K."/>
            <person name="Young C.R."/>
            <person name="Angers B."/>
            <person name="Qian P.Y."/>
        </authorList>
    </citation>
    <scope>NUCLEOTIDE SEQUENCE</scope>
    <source>
        <strain evidence="2">P08H-3</strain>
    </source>
</reference>
<proteinExistence type="predicted"/>
<comment type="caution">
    <text evidence="2">The sequence shown here is derived from an EMBL/GenBank/DDBJ whole genome shotgun (WGS) entry which is preliminary data.</text>
</comment>
<protein>
    <submittedName>
        <fullName evidence="2">Uncharacterized protein</fullName>
    </submittedName>
</protein>
<feature type="region of interest" description="Disordered" evidence="1">
    <location>
        <begin position="79"/>
        <end position="107"/>
    </location>
</feature>
<feature type="compositionally biased region" description="Basic and acidic residues" evidence="1">
    <location>
        <begin position="79"/>
        <end position="90"/>
    </location>
</feature>
<dbReference type="EMBL" id="JAODUP010000154">
    <property type="protein sequence ID" value="KAK2159395.1"/>
    <property type="molecule type" value="Genomic_DNA"/>
</dbReference>
<feature type="region of interest" description="Disordered" evidence="1">
    <location>
        <begin position="41"/>
        <end position="64"/>
    </location>
</feature>